<dbReference type="InterPro" id="IPR012347">
    <property type="entry name" value="Ferritin-like"/>
</dbReference>
<dbReference type="Gene3D" id="1.20.1260.10">
    <property type="match status" value="1"/>
</dbReference>
<sequence length="179" mass="18678">MMIRPFRSFVRALAVPAMLALGVATGLPASADTKLSPGDTQFVQDASQAGATEIAASKLALTNSSNPQVKKFAQQMIADHTKLARSLDVIATQKGLSASPGADSALVGKLQGLKGEDFDKAYIDEVAVGGHQKAVELFQKESESGADPQLKGAATRALPTIRHHLAMAQQLANARKASS</sequence>
<reference evidence="3 4" key="1">
    <citation type="journal article" date="2014" name="Genome Announc.">
        <title>Draft Genome Sequence of the Haloacid-Degrading Burkholderia caribensis Strain MBA4.</title>
        <authorList>
            <person name="Pan Y."/>
            <person name="Kong K.F."/>
            <person name="Tsang J.S."/>
        </authorList>
    </citation>
    <scope>NUCLEOTIDE SEQUENCE [LARGE SCALE GENOMIC DNA]</scope>
    <source>
        <strain evidence="3 4">MBA4</strain>
    </source>
</reference>
<dbReference type="Proteomes" id="UP000019146">
    <property type="component" value="Chromosome 2"/>
</dbReference>
<dbReference type="RefSeq" id="WP_035988078.1">
    <property type="nucleotide sequence ID" value="NZ_CP012747.1"/>
</dbReference>
<keyword evidence="1" id="KW-0732">Signal</keyword>
<dbReference type="PANTHER" id="PTHR38593">
    <property type="entry name" value="BLR2558 PROTEIN"/>
    <property type="match status" value="1"/>
</dbReference>
<gene>
    <name evidence="3" type="ORF">K788_0005808</name>
</gene>
<evidence type="ECO:0000313" key="3">
    <source>
        <dbReference type="EMBL" id="ALL66660.1"/>
    </source>
</evidence>
<proteinExistence type="predicted"/>
<organism evidence="3 4">
    <name type="scientific">Paraburkholderia caribensis MBA4</name>
    <dbReference type="NCBI Taxonomy" id="1323664"/>
    <lineage>
        <taxon>Bacteria</taxon>
        <taxon>Pseudomonadati</taxon>
        <taxon>Pseudomonadota</taxon>
        <taxon>Betaproteobacteria</taxon>
        <taxon>Burkholderiales</taxon>
        <taxon>Burkholderiaceae</taxon>
        <taxon>Paraburkholderia</taxon>
    </lineage>
</organism>
<evidence type="ECO:0000259" key="2">
    <source>
        <dbReference type="Pfam" id="PF13628"/>
    </source>
</evidence>
<dbReference type="AlphaFoldDB" id="A0A0P0REL3"/>
<dbReference type="Pfam" id="PF13628">
    <property type="entry name" value="DUF4142"/>
    <property type="match status" value="1"/>
</dbReference>
<name>A0A0P0REL3_9BURK</name>
<dbReference type="KEGG" id="bcai:K788_0005808"/>
<feature type="chain" id="PRO_5006054210" evidence="1">
    <location>
        <begin position="32"/>
        <end position="179"/>
    </location>
</feature>
<feature type="signal peptide" evidence="1">
    <location>
        <begin position="1"/>
        <end position="31"/>
    </location>
</feature>
<dbReference type="EMBL" id="CP012747">
    <property type="protein sequence ID" value="ALL66660.1"/>
    <property type="molecule type" value="Genomic_DNA"/>
</dbReference>
<dbReference type="PANTHER" id="PTHR38593:SF1">
    <property type="entry name" value="BLR2558 PROTEIN"/>
    <property type="match status" value="1"/>
</dbReference>
<feature type="domain" description="DUF4142" evidence="2">
    <location>
        <begin position="39"/>
        <end position="171"/>
    </location>
</feature>
<evidence type="ECO:0000313" key="4">
    <source>
        <dbReference type="Proteomes" id="UP000019146"/>
    </source>
</evidence>
<dbReference type="InterPro" id="IPR025419">
    <property type="entry name" value="DUF4142"/>
</dbReference>
<evidence type="ECO:0000256" key="1">
    <source>
        <dbReference type="SAM" id="SignalP"/>
    </source>
</evidence>
<accession>A0A0P0REL3</accession>
<dbReference type="GeneID" id="69970599"/>
<protein>
    <submittedName>
        <fullName evidence="3">Putative exported protein</fullName>
    </submittedName>
</protein>